<evidence type="ECO:0000313" key="3">
    <source>
        <dbReference type="Proteomes" id="UP000660668"/>
    </source>
</evidence>
<feature type="transmembrane region" description="Helical" evidence="1">
    <location>
        <begin position="152"/>
        <end position="168"/>
    </location>
</feature>
<accession>A0A930YN27</accession>
<feature type="transmembrane region" description="Helical" evidence="1">
    <location>
        <begin position="305"/>
        <end position="321"/>
    </location>
</feature>
<keyword evidence="3" id="KW-1185">Reference proteome</keyword>
<proteinExistence type="predicted"/>
<sequence>MSAATLLSARPVQAPRAVAMTISTVVAAAGVGAASALAPPRLLALLAAAVVLPVAVWRRPALAAVAVIALTPILAGIDRGRLVPALRPNEALVLALGSILVLRAVVRLPTGWRPRIRVSRLETVLVLLAVCSSALPLLLMAVRGRAVEADDISYALVLWKYLMVYVLFRMAVRTEREVAWCLWASLAAGCVVAVIGILQALDLAGVRQLLMTYWVPFGHEGALEQPRGGSTLALPAATADLLVLNLAIAAGLWHKDRCHGAVLAVVAGTCTLGVLAAAEFSSALGLVVAACCVALALGRLDLLRYLPVGLVVAGIAVWPVVQHRLAGFEGTHGVPVSWTTRLVNLQTYFWPELSSGWNPLIGVRPAARVVVEYQGTGYVWIESGYTWLLWGGGVPLLAAFVAFVAVGTRTTWRACRSLTTYHSVAGLAALAGIVSITVLMVFDPHLTYRGAADCLFALLAIVALDSPAPAGGGPRASPTGDTA</sequence>
<evidence type="ECO:0000313" key="2">
    <source>
        <dbReference type="EMBL" id="MBF4768749.1"/>
    </source>
</evidence>
<keyword evidence="1" id="KW-0812">Transmembrane</keyword>
<comment type="caution">
    <text evidence="2">The sequence shown here is derived from an EMBL/GenBank/DDBJ whole genome shotgun (WGS) entry which is preliminary data.</text>
</comment>
<dbReference type="RefSeq" id="WP_194696885.1">
    <property type="nucleotide sequence ID" value="NZ_JADKPO010000016.1"/>
</dbReference>
<feature type="transmembrane region" description="Helical" evidence="1">
    <location>
        <begin position="387"/>
        <end position="406"/>
    </location>
</feature>
<feature type="transmembrane region" description="Helical" evidence="1">
    <location>
        <begin position="61"/>
        <end position="79"/>
    </location>
</feature>
<gene>
    <name evidence="2" type="ORF">ISU10_13335</name>
</gene>
<keyword evidence="1" id="KW-0472">Membrane</keyword>
<reference evidence="2" key="1">
    <citation type="submission" date="2020-11" db="EMBL/GenBank/DDBJ databases">
        <title>Nocardioides cynanchi sp. nov., isolated from soil of rhizosphere of Cynanchum wilfordii.</title>
        <authorList>
            <person name="Lee J.-S."/>
            <person name="Suh M.K."/>
            <person name="Kim J.-S."/>
        </authorList>
    </citation>
    <scope>NUCLEOTIDE SEQUENCE</scope>
    <source>
        <strain evidence="2">KCTC 19276</strain>
    </source>
</reference>
<feature type="transmembrane region" description="Helical" evidence="1">
    <location>
        <begin position="180"/>
        <end position="201"/>
    </location>
</feature>
<name>A0A930YN27_9ACTN</name>
<feature type="transmembrane region" description="Helical" evidence="1">
    <location>
        <begin position="121"/>
        <end position="140"/>
    </location>
</feature>
<feature type="transmembrane region" description="Helical" evidence="1">
    <location>
        <begin position="283"/>
        <end position="300"/>
    </location>
</feature>
<evidence type="ECO:0008006" key="4">
    <source>
        <dbReference type="Google" id="ProtNLM"/>
    </source>
</evidence>
<dbReference type="AlphaFoldDB" id="A0A930YN27"/>
<evidence type="ECO:0000256" key="1">
    <source>
        <dbReference type="SAM" id="Phobius"/>
    </source>
</evidence>
<keyword evidence="1" id="KW-1133">Transmembrane helix</keyword>
<organism evidence="2 3">
    <name type="scientific">Nocardioides agariphilus</name>
    <dbReference type="NCBI Taxonomy" id="433664"/>
    <lineage>
        <taxon>Bacteria</taxon>
        <taxon>Bacillati</taxon>
        <taxon>Actinomycetota</taxon>
        <taxon>Actinomycetes</taxon>
        <taxon>Propionibacteriales</taxon>
        <taxon>Nocardioidaceae</taxon>
        <taxon>Nocardioides</taxon>
    </lineage>
</organism>
<dbReference type="EMBL" id="JADKPO010000016">
    <property type="protein sequence ID" value="MBF4768749.1"/>
    <property type="molecule type" value="Genomic_DNA"/>
</dbReference>
<protein>
    <recommendedName>
        <fullName evidence="4">O-antigen ligase</fullName>
    </recommendedName>
</protein>
<feature type="transmembrane region" description="Helical" evidence="1">
    <location>
        <begin position="418"/>
        <end position="442"/>
    </location>
</feature>
<feature type="transmembrane region" description="Helical" evidence="1">
    <location>
        <begin position="232"/>
        <end position="253"/>
    </location>
</feature>
<dbReference type="Proteomes" id="UP000660668">
    <property type="component" value="Unassembled WGS sequence"/>
</dbReference>
<feature type="transmembrane region" description="Helical" evidence="1">
    <location>
        <begin position="260"/>
        <end position="277"/>
    </location>
</feature>